<name>A0ABS8C4E5_9ALTE</name>
<dbReference type="InterPro" id="IPR018551">
    <property type="entry name" value="DUF2007"/>
</dbReference>
<evidence type="ECO:0000259" key="1">
    <source>
        <dbReference type="Pfam" id="PF09413"/>
    </source>
</evidence>
<protein>
    <submittedName>
        <fullName evidence="2">DUF2007 domain-containing protein</fullName>
    </submittedName>
</protein>
<dbReference type="RefSeq" id="WP_226750951.1">
    <property type="nucleotide sequence ID" value="NZ_JAEINI020000004.1"/>
</dbReference>
<keyword evidence="3" id="KW-1185">Reference proteome</keyword>
<reference evidence="2 3" key="1">
    <citation type="submission" date="2021-10" db="EMBL/GenBank/DDBJ databases">
        <title>Alishewanella koreense sp. nov. isolated from seawater of southwestern coast in South Korea and the proposal for the reclassification of Rheinheimera perlucida and Rheinheimera tuosuensis as Arsukibacterium perlucida and Arsukibacterium tuosuensis.</title>
        <authorList>
            <person name="Kim K.H."/>
            <person name="Ruan W."/>
            <person name="Kim K.R."/>
            <person name="Baek J.H."/>
            <person name="Jeon C.O."/>
        </authorList>
    </citation>
    <scope>NUCLEOTIDE SEQUENCE [LARGE SCALE GENOMIC DNA]</scope>
    <source>
        <strain evidence="2 3">16-MA</strain>
    </source>
</reference>
<dbReference type="SUPFAM" id="SSF54913">
    <property type="entry name" value="GlnB-like"/>
    <property type="match status" value="1"/>
</dbReference>
<dbReference type="EMBL" id="JAEINI020000004">
    <property type="protein sequence ID" value="MCB5226865.1"/>
    <property type="molecule type" value="Genomic_DNA"/>
</dbReference>
<proteinExistence type="predicted"/>
<evidence type="ECO:0000313" key="3">
    <source>
        <dbReference type="Proteomes" id="UP000633814"/>
    </source>
</evidence>
<gene>
    <name evidence="2" type="ORF">JAO78_008555</name>
</gene>
<dbReference type="InterPro" id="IPR011322">
    <property type="entry name" value="N-reg_PII-like_a/b"/>
</dbReference>
<dbReference type="Pfam" id="PF09413">
    <property type="entry name" value="DUF2007"/>
    <property type="match status" value="1"/>
</dbReference>
<dbReference type="Gene3D" id="3.30.70.790">
    <property type="entry name" value="UreE, C-terminal domain"/>
    <property type="match status" value="1"/>
</dbReference>
<evidence type="ECO:0000313" key="2">
    <source>
        <dbReference type="EMBL" id="MCB5226865.1"/>
    </source>
</evidence>
<feature type="domain" description="DUF2007" evidence="1">
    <location>
        <begin position="1"/>
        <end position="66"/>
    </location>
</feature>
<organism evidence="2 3">
    <name type="scientific">Alishewanella maricola</name>
    <dbReference type="NCBI Taxonomy" id="2795740"/>
    <lineage>
        <taxon>Bacteria</taxon>
        <taxon>Pseudomonadati</taxon>
        <taxon>Pseudomonadota</taxon>
        <taxon>Gammaproteobacteria</taxon>
        <taxon>Alteromonadales</taxon>
        <taxon>Alteromonadaceae</taxon>
        <taxon>Alishewanella</taxon>
    </lineage>
</organism>
<accession>A0ABS8C4E5</accession>
<comment type="caution">
    <text evidence="2">The sequence shown here is derived from an EMBL/GenBank/DDBJ whole genome shotgun (WGS) entry which is preliminary data.</text>
</comment>
<dbReference type="Proteomes" id="UP000633814">
    <property type="component" value="Unassembled WGS sequence"/>
</dbReference>
<sequence length="88" mass="9541">MQIVFRAHEIIEAHIVAGMLQAHDIPAHVGGHYLQGAIGDIGTMGFANVFVADEDMPRAEQLLKDYQAAEIVEPTAADWDETGLQGVK</sequence>